<dbReference type="EMBL" id="JAUEOZ010000003">
    <property type="protein sequence ID" value="MDN2483846.1"/>
    <property type="molecule type" value="Genomic_DNA"/>
</dbReference>
<evidence type="ECO:0000313" key="2">
    <source>
        <dbReference type="Proteomes" id="UP001169719"/>
    </source>
</evidence>
<protein>
    <submittedName>
        <fullName evidence="1">Uncharacterized protein</fullName>
    </submittedName>
</protein>
<evidence type="ECO:0000313" key="1">
    <source>
        <dbReference type="EMBL" id="MDN2483846.1"/>
    </source>
</evidence>
<comment type="caution">
    <text evidence="1">The sequence shown here is derived from an EMBL/GenBank/DDBJ whole genome shotgun (WGS) entry which is preliminary data.</text>
</comment>
<organism evidence="1 2">
    <name type="scientific">Vibrio agarivorans</name>
    <dbReference type="NCBI Taxonomy" id="153622"/>
    <lineage>
        <taxon>Bacteria</taxon>
        <taxon>Pseudomonadati</taxon>
        <taxon>Pseudomonadota</taxon>
        <taxon>Gammaproteobacteria</taxon>
        <taxon>Vibrionales</taxon>
        <taxon>Vibrionaceae</taxon>
        <taxon>Vibrio</taxon>
    </lineage>
</organism>
<dbReference type="RefSeq" id="WP_289964004.1">
    <property type="nucleotide sequence ID" value="NZ_JAUEOZ010000003.1"/>
</dbReference>
<name>A0ABT7Y723_9VIBR</name>
<dbReference type="Proteomes" id="UP001169719">
    <property type="component" value="Unassembled WGS sequence"/>
</dbReference>
<gene>
    <name evidence="1" type="ORF">QWJ08_21060</name>
</gene>
<reference evidence="1" key="1">
    <citation type="submission" date="2024-05" db="EMBL/GenBank/DDBJ databases">
        <title>Genome Sequences of Four Agar- Degrading Marine Bacteria.</title>
        <authorList>
            <person name="Phillips E.K."/>
            <person name="Shaffer J.C."/>
            <person name="Henson M.W."/>
            <person name="Temperton B."/>
            <person name="Thrash C.J."/>
            <person name="Martin M.O."/>
        </authorList>
    </citation>
    <scope>NUCLEOTIDE SEQUENCE</scope>
    <source>
        <strain evidence="1">EKP203</strain>
    </source>
</reference>
<accession>A0ABT7Y723</accession>
<sequence length="173" mass="19295">MLQAQLKRILASSSTRSIEQLKVTELEHLKIIDAALESDLSMTVKDVAGRLGTHRLTTVAQRIRSLRDLNYFNLLPKVSRSISNKVVYSVPVFGGESSSELKVDARMYQRPPHFAFESNGEITLIHKPLFAPMGSKVALIDSQRKLRLITADNDMKLDGVFEGVVVGSVIRFN</sequence>
<keyword evidence="2" id="KW-1185">Reference proteome</keyword>
<proteinExistence type="predicted"/>